<accession>A0ABV3I3A5</accession>
<protein>
    <recommendedName>
        <fullName evidence="4">Secreted protein</fullName>
    </recommendedName>
</protein>
<dbReference type="RefSeq" id="WP_364600740.1">
    <property type="nucleotide sequence ID" value="NZ_JBFAQK010000074.1"/>
</dbReference>
<dbReference type="Proteomes" id="UP001552521">
    <property type="component" value="Unassembled WGS sequence"/>
</dbReference>
<sequence>MAAAPVAATAGGLLLPHGAQAAEAADPMPLDLRMRTRANGSGTSYPDVIKRLLLMADSARPEERHGLGRASLDDILADTDRKGRPARPDWPGASLPRLRTSFQWQGAGERNSIANDFKTRYWRPQGISNRYTAAGGTDPNVLMVSWYARAGQEDQGARISIVDLSDPAAPKYRHVLLVEPRVQGSRFTFRPATLHAGGIAWYGNRLYIADTIKGLRVFNTDEMLEVATNGPADKCGYWKGKYHALRYKYVLPQSRAYDHVAPNLVEAQQRYSQVAVDVTTAPHSLVVSEFRRPLETSSRVVRWNLDPATGAPAPAGPGGRIRSVARERIRHGGQVQGAVSVSGTYYLSASDGPYRYGTIRTWRKRAVGDPPAAFAWHQAEGPEDLSHDARAGVLWSVNEYESNRYVYSMTL</sequence>
<name>A0ABV3I3A5_9ACTN</name>
<feature type="signal peptide" evidence="1">
    <location>
        <begin position="1"/>
        <end position="21"/>
    </location>
</feature>
<evidence type="ECO:0000256" key="1">
    <source>
        <dbReference type="SAM" id="SignalP"/>
    </source>
</evidence>
<keyword evidence="1" id="KW-0732">Signal</keyword>
<gene>
    <name evidence="2" type="ORF">AB0K36_31475</name>
</gene>
<keyword evidence="3" id="KW-1185">Reference proteome</keyword>
<evidence type="ECO:0000313" key="3">
    <source>
        <dbReference type="Proteomes" id="UP001552521"/>
    </source>
</evidence>
<feature type="chain" id="PRO_5046122044" description="Secreted protein" evidence="1">
    <location>
        <begin position="22"/>
        <end position="411"/>
    </location>
</feature>
<evidence type="ECO:0000313" key="2">
    <source>
        <dbReference type="EMBL" id="MEV4685287.1"/>
    </source>
</evidence>
<evidence type="ECO:0008006" key="4">
    <source>
        <dbReference type="Google" id="ProtNLM"/>
    </source>
</evidence>
<proteinExistence type="predicted"/>
<dbReference type="EMBL" id="JBFAQK010000074">
    <property type="protein sequence ID" value="MEV4685287.1"/>
    <property type="molecule type" value="Genomic_DNA"/>
</dbReference>
<organism evidence="2 3">
    <name type="scientific">Streptomyces kurssanovii</name>
    <dbReference type="NCBI Taxonomy" id="67312"/>
    <lineage>
        <taxon>Bacteria</taxon>
        <taxon>Bacillati</taxon>
        <taxon>Actinomycetota</taxon>
        <taxon>Actinomycetes</taxon>
        <taxon>Kitasatosporales</taxon>
        <taxon>Streptomycetaceae</taxon>
        <taxon>Streptomyces</taxon>
    </lineage>
</organism>
<reference evidence="2 3" key="1">
    <citation type="submission" date="2024-06" db="EMBL/GenBank/DDBJ databases">
        <title>The Natural Products Discovery Center: Release of the First 8490 Sequenced Strains for Exploring Actinobacteria Biosynthetic Diversity.</title>
        <authorList>
            <person name="Kalkreuter E."/>
            <person name="Kautsar S.A."/>
            <person name="Yang D."/>
            <person name="Bader C.D."/>
            <person name="Teijaro C.N."/>
            <person name="Fluegel L."/>
            <person name="Davis C.M."/>
            <person name="Simpson J.R."/>
            <person name="Lauterbach L."/>
            <person name="Steele A.D."/>
            <person name="Gui C."/>
            <person name="Meng S."/>
            <person name="Li G."/>
            <person name="Viehrig K."/>
            <person name="Ye F."/>
            <person name="Su P."/>
            <person name="Kiefer A.F."/>
            <person name="Nichols A."/>
            <person name="Cepeda A.J."/>
            <person name="Yan W."/>
            <person name="Fan B."/>
            <person name="Jiang Y."/>
            <person name="Adhikari A."/>
            <person name="Zheng C.-J."/>
            <person name="Schuster L."/>
            <person name="Cowan T.M."/>
            <person name="Smanski M.J."/>
            <person name="Chevrette M.G."/>
            <person name="De Carvalho L.P.S."/>
            <person name="Shen B."/>
        </authorList>
    </citation>
    <scope>NUCLEOTIDE SEQUENCE [LARGE SCALE GENOMIC DNA]</scope>
    <source>
        <strain evidence="2 3">NPDC049344</strain>
    </source>
</reference>
<comment type="caution">
    <text evidence="2">The sequence shown here is derived from an EMBL/GenBank/DDBJ whole genome shotgun (WGS) entry which is preliminary data.</text>
</comment>